<feature type="compositionally biased region" description="Low complexity" evidence="2">
    <location>
        <begin position="730"/>
        <end position="756"/>
    </location>
</feature>
<dbReference type="Proteomes" id="UP000256964">
    <property type="component" value="Unassembled WGS sequence"/>
</dbReference>
<dbReference type="InterPro" id="IPR028245">
    <property type="entry name" value="PIL1/LSP1"/>
</dbReference>
<dbReference type="GO" id="GO:0070941">
    <property type="term" value="P:eisosome assembly"/>
    <property type="evidence" value="ECO:0007669"/>
    <property type="project" value="TreeGrafter"/>
</dbReference>
<evidence type="ECO:0000313" key="4">
    <source>
        <dbReference type="Proteomes" id="UP000256964"/>
    </source>
</evidence>
<dbReference type="STRING" id="139420.A0A371DPW3"/>
<feature type="region of interest" description="Disordered" evidence="2">
    <location>
        <begin position="248"/>
        <end position="275"/>
    </location>
</feature>
<feature type="compositionally biased region" description="Pro residues" evidence="2">
    <location>
        <begin position="666"/>
        <end position="678"/>
    </location>
</feature>
<feature type="compositionally biased region" description="Low complexity" evidence="2">
    <location>
        <begin position="568"/>
        <end position="578"/>
    </location>
</feature>
<dbReference type="PANTHER" id="PTHR31962:SF6">
    <property type="entry name" value="EISOSOME COMPONENT PIL1-DOMAIN-CONTAINING PROTEIN"/>
    <property type="match status" value="1"/>
</dbReference>
<dbReference type="OrthoDB" id="5599269at2759"/>
<feature type="compositionally biased region" description="Basic and acidic residues" evidence="2">
    <location>
        <begin position="555"/>
        <end position="565"/>
    </location>
</feature>
<keyword evidence="4" id="KW-1185">Reference proteome</keyword>
<gene>
    <name evidence="3" type="ORF">OH76DRAFT_1340956</name>
</gene>
<sequence>MFKTAARKIAHNTTVPGIPGLGGKQDLRALQDLITSEKAVLHSLQKLSADFARASDALRLWGQGEGDDLADTLAASNALLLHFANALSVLANHEGAIREQMKAVRTREEKLDELKRRRRSVISDADSAERKLSKMNPENKNLQQQTDLLNSLRDQIRQMDADIAAEEASLGDFKRSSVRGWMGRKFGGLLECCEKGAVVGEMGKLVISEIPMEPTQPGLPRPYYTGHARTEFLVTEAARSVSEVFYSPEPTNRSIRPLPGSDLPPVPSPQQQRRMSIMSANGQGVASPSLPSSPGPAYAGLPQLEETGFSVSPFLGGPDHTPQPSLGQSVSEFGSFPIPQLNQASTFTPAERDKAASPRGGRFATFPVKALGPRPQPGPTQGSSISTNPYISSPPMREGDRAPSIEIDRPGDDSFSSSVAMALGQYSLEGSAGAGPSSGRVHEQQGPPPTSDTKNGADFGPQRYSPPPPMYTPSHEQGLPAGAAPSRPPTAMQDTFGASDMQQEAAPSRSISGLEDDADGLAYMSSGQGNESTEELHHNGDRRVHFGGVADVNDELQKRHDEQEKLTASPPRSSSARVPVPPMDGGPNDPQNGGISSEGEFLRSQPASPTHSDSAPRGFALSDPPVQNRIPSPPPTQEPLDEKSLNAAAAREVSRELDSLMMSSPPHSPAQSQPPPSPLSTRPQYGAPAPSYQRAPVSPLPALNTTTPGGSQPTSPRLEGMYVRERDRSAAGSPPARAPTQDIIPPAPASPTASDGSDQRRPSYNTRASSTDTNGTPFRTPMGTPSGPPPSSSMYNLPGTTGSGTSFTGGARMISAAAFRRQQQQQQNASLRNMSSEGLADVTPLNVKKRPLPSSPYPSQSQMLAPGQGQGMRSVSAPHIGEQDRPVSQYRQDGEEDEYDYISAYTDNPDRASGYGSGRFATNLDDGNGIR</sequence>
<dbReference type="PANTHER" id="PTHR31962">
    <property type="entry name" value="SPHINGOLIPID LONG CHAIN BASE-RESPONSIVE PROTEIN PIL1"/>
    <property type="match status" value="1"/>
</dbReference>
<feature type="coiled-coil region" evidence="1">
    <location>
        <begin position="97"/>
        <end position="169"/>
    </location>
</feature>
<dbReference type="Gene3D" id="1.20.1270.60">
    <property type="entry name" value="Arfaptin homology (AH) domain/BAR domain"/>
    <property type="match status" value="1"/>
</dbReference>
<dbReference type="InterPro" id="IPR027267">
    <property type="entry name" value="AH/BAR_dom_sf"/>
</dbReference>
<dbReference type="GO" id="GO:0005886">
    <property type="term" value="C:plasma membrane"/>
    <property type="evidence" value="ECO:0007669"/>
    <property type="project" value="TreeGrafter"/>
</dbReference>
<dbReference type="Pfam" id="PF13805">
    <property type="entry name" value="Pil1"/>
    <property type="match status" value="1"/>
</dbReference>
<feature type="region of interest" description="Disordered" evidence="2">
    <location>
        <begin position="309"/>
        <end position="931"/>
    </location>
</feature>
<evidence type="ECO:0000256" key="1">
    <source>
        <dbReference type="SAM" id="Coils"/>
    </source>
</evidence>
<dbReference type="GO" id="GO:0006897">
    <property type="term" value="P:endocytosis"/>
    <property type="evidence" value="ECO:0007669"/>
    <property type="project" value="TreeGrafter"/>
</dbReference>
<feature type="compositionally biased region" description="Polar residues" evidence="2">
    <location>
        <begin position="322"/>
        <end position="332"/>
    </location>
</feature>
<dbReference type="GO" id="GO:0036286">
    <property type="term" value="C:eisosome filament"/>
    <property type="evidence" value="ECO:0007669"/>
    <property type="project" value="TreeGrafter"/>
</dbReference>
<keyword evidence="1" id="KW-0175">Coiled coil</keyword>
<dbReference type="EMBL" id="KZ857384">
    <property type="protein sequence ID" value="RDX54571.1"/>
    <property type="molecule type" value="Genomic_DNA"/>
</dbReference>
<proteinExistence type="predicted"/>
<feature type="compositionally biased region" description="Low complexity" evidence="2">
    <location>
        <begin position="705"/>
        <end position="716"/>
    </location>
</feature>
<feature type="compositionally biased region" description="Low complexity" evidence="2">
    <location>
        <begin position="799"/>
        <end position="810"/>
    </location>
</feature>
<dbReference type="AlphaFoldDB" id="A0A371DPW3"/>
<dbReference type="GO" id="GO:0008289">
    <property type="term" value="F:lipid binding"/>
    <property type="evidence" value="ECO:0007669"/>
    <property type="project" value="TreeGrafter"/>
</dbReference>
<organism evidence="3 4">
    <name type="scientific">Lentinus brumalis</name>
    <dbReference type="NCBI Taxonomy" id="2498619"/>
    <lineage>
        <taxon>Eukaryota</taxon>
        <taxon>Fungi</taxon>
        <taxon>Dikarya</taxon>
        <taxon>Basidiomycota</taxon>
        <taxon>Agaricomycotina</taxon>
        <taxon>Agaricomycetes</taxon>
        <taxon>Polyporales</taxon>
        <taxon>Polyporaceae</taxon>
        <taxon>Lentinus</taxon>
    </lineage>
</organism>
<feature type="compositionally biased region" description="Basic and acidic residues" evidence="2">
    <location>
        <begin position="397"/>
        <end position="412"/>
    </location>
</feature>
<reference evidence="3 4" key="1">
    <citation type="journal article" date="2018" name="Biotechnol. Biofuels">
        <title>Integrative visual omics of the white-rot fungus Polyporus brumalis exposes the biotechnological potential of its oxidative enzymes for delignifying raw plant biomass.</title>
        <authorList>
            <person name="Miyauchi S."/>
            <person name="Rancon A."/>
            <person name="Drula E."/>
            <person name="Hage H."/>
            <person name="Chaduli D."/>
            <person name="Favel A."/>
            <person name="Grisel S."/>
            <person name="Henrissat B."/>
            <person name="Herpoel-Gimbert I."/>
            <person name="Ruiz-Duenas F.J."/>
            <person name="Chevret D."/>
            <person name="Hainaut M."/>
            <person name="Lin J."/>
            <person name="Wang M."/>
            <person name="Pangilinan J."/>
            <person name="Lipzen A."/>
            <person name="Lesage-Meessen L."/>
            <person name="Navarro D."/>
            <person name="Riley R."/>
            <person name="Grigoriev I.V."/>
            <person name="Zhou S."/>
            <person name="Raouche S."/>
            <person name="Rosso M.N."/>
        </authorList>
    </citation>
    <scope>NUCLEOTIDE SEQUENCE [LARGE SCALE GENOMIC DNA]</scope>
    <source>
        <strain evidence="3 4">BRFM 1820</strain>
    </source>
</reference>
<feature type="compositionally biased region" description="Polar residues" evidence="2">
    <location>
        <begin position="762"/>
        <end position="777"/>
    </location>
</feature>
<evidence type="ECO:0000256" key="2">
    <source>
        <dbReference type="SAM" id="MobiDB-lite"/>
    </source>
</evidence>
<evidence type="ECO:0000313" key="3">
    <source>
        <dbReference type="EMBL" id="RDX54571.1"/>
    </source>
</evidence>
<name>A0A371DPW3_9APHY</name>
<feature type="compositionally biased region" description="Basic and acidic residues" evidence="2">
    <location>
        <begin position="534"/>
        <end position="544"/>
    </location>
</feature>
<evidence type="ECO:0008006" key="5">
    <source>
        <dbReference type="Google" id="ProtNLM"/>
    </source>
</evidence>
<accession>A0A371DPW3</accession>
<feature type="compositionally biased region" description="Polar residues" evidence="2">
    <location>
        <begin position="379"/>
        <end position="391"/>
    </location>
</feature>
<protein>
    <recommendedName>
        <fullName evidence="5">Eisosome component PIL1-domain-containing protein</fullName>
    </recommendedName>
</protein>